<evidence type="ECO:0000313" key="14">
    <source>
        <dbReference type="Ensembl" id="ENSFHEP00000013839.1"/>
    </source>
</evidence>
<evidence type="ECO:0000256" key="7">
    <source>
        <dbReference type="ARBA" id="ARBA00022701"/>
    </source>
</evidence>
<keyword evidence="7" id="KW-0493">Microtubule</keyword>
<evidence type="ECO:0000256" key="1">
    <source>
        <dbReference type="ARBA" id="ARBA00004186"/>
    </source>
</evidence>
<dbReference type="GO" id="GO:0000278">
    <property type="term" value="P:mitotic cell cycle"/>
    <property type="evidence" value="ECO:0007669"/>
    <property type="project" value="TreeGrafter"/>
</dbReference>
<evidence type="ECO:0000256" key="11">
    <source>
        <dbReference type="ARBA" id="ARBA00023306"/>
    </source>
</evidence>
<protein>
    <submittedName>
        <fullName evidence="14">Spindle and kinetochore associated complex subunit 3</fullName>
    </submittedName>
</protein>
<evidence type="ECO:0000256" key="6">
    <source>
        <dbReference type="ARBA" id="ARBA00022618"/>
    </source>
</evidence>
<evidence type="ECO:0000256" key="10">
    <source>
        <dbReference type="ARBA" id="ARBA00023212"/>
    </source>
</evidence>
<keyword evidence="9" id="KW-0995">Kinetochore</keyword>
<feature type="region of interest" description="Disordered" evidence="13">
    <location>
        <begin position="289"/>
        <end position="317"/>
    </location>
</feature>
<evidence type="ECO:0000256" key="4">
    <source>
        <dbReference type="ARBA" id="ARBA00022454"/>
    </source>
</evidence>
<dbReference type="Gene3D" id="6.10.250.1400">
    <property type="match status" value="1"/>
</dbReference>
<feature type="compositionally biased region" description="Basic and acidic residues" evidence="13">
    <location>
        <begin position="291"/>
        <end position="306"/>
    </location>
</feature>
<keyword evidence="5" id="KW-0963">Cytoplasm</keyword>
<keyword evidence="11" id="KW-0131">Cell cycle</keyword>
<feature type="compositionally biased region" description="Acidic residues" evidence="13">
    <location>
        <begin position="109"/>
        <end position="129"/>
    </location>
</feature>
<proteinExistence type="inferred from homology"/>
<dbReference type="GO" id="GO:0051301">
    <property type="term" value="P:cell division"/>
    <property type="evidence" value="ECO:0007669"/>
    <property type="project" value="UniProtKB-KW"/>
</dbReference>
<accession>A0A3Q2PLV5</accession>
<dbReference type="InterPro" id="IPR033341">
    <property type="entry name" value="SKA3"/>
</dbReference>
<dbReference type="Ensembl" id="ENSFHET00000021634.1">
    <property type="protein sequence ID" value="ENSFHEP00000013839.1"/>
    <property type="gene ID" value="ENSFHEG00000015415.1"/>
</dbReference>
<keyword evidence="8" id="KW-0498">Mitosis</keyword>
<dbReference type="GO" id="GO:0007059">
    <property type="term" value="P:chromosome segregation"/>
    <property type="evidence" value="ECO:0007669"/>
    <property type="project" value="InterPro"/>
</dbReference>
<organism evidence="14 15">
    <name type="scientific">Fundulus heteroclitus</name>
    <name type="common">Killifish</name>
    <name type="synonym">Mummichog</name>
    <dbReference type="NCBI Taxonomy" id="8078"/>
    <lineage>
        <taxon>Eukaryota</taxon>
        <taxon>Metazoa</taxon>
        <taxon>Chordata</taxon>
        <taxon>Craniata</taxon>
        <taxon>Vertebrata</taxon>
        <taxon>Euteleostomi</taxon>
        <taxon>Actinopterygii</taxon>
        <taxon>Neopterygii</taxon>
        <taxon>Teleostei</taxon>
        <taxon>Neoteleostei</taxon>
        <taxon>Acanthomorphata</taxon>
        <taxon>Ovalentaria</taxon>
        <taxon>Atherinomorphae</taxon>
        <taxon>Cyprinodontiformes</taxon>
        <taxon>Fundulidae</taxon>
        <taxon>Fundulus</taxon>
    </lineage>
</organism>
<evidence type="ECO:0000256" key="3">
    <source>
        <dbReference type="ARBA" id="ARBA00007716"/>
    </source>
</evidence>
<feature type="compositionally biased region" description="Polar residues" evidence="13">
    <location>
        <begin position="385"/>
        <end position="394"/>
    </location>
</feature>
<feature type="region of interest" description="Disordered" evidence="13">
    <location>
        <begin position="378"/>
        <end position="405"/>
    </location>
</feature>
<feature type="region of interest" description="Disordered" evidence="13">
    <location>
        <begin position="27"/>
        <end position="47"/>
    </location>
</feature>
<dbReference type="PANTHER" id="PTHR48118:SF1">
    <property type="entry name" value="SPINDLE AND KINETOCHORE-ASSOCIATED PROTEIN 3"/>
    <property type="match status" value="1"/>
</dbReference>
<comment type="subcellular location">
    <subcellularLocation>
        <location evidence="2">Chromosome</location>
        <location evidence="2">Centromere</location>
        <location evidence="2">Kinetochore</location>
    </subcellularLocation>
    <subcellularLocation>
        <location evidence="1">Cytoplasm</location>
        <location evidence="1">Cytoskeleton</location>
        <location evidence="1">Spindle</location>
    </subcellularLocation>
</comment>
<feature type="region of interest" description="Disordered" evidence="13">
    <location>
        <begin position="101"/>
        <end position="147"/>
    </location>
</feature>
<reference evidence="14" key="2">
    <citation type="submission" date="2025-09" db="UniProtKB">
        <authorList>
            <consortium name="Ensembl"/>
        </authorList>
    </citation>
    <scope>IDENTIFICATION</scope>
</reference>
<evidence type="ECO:0000256" key="5">
    <source>
        <dbReference type="ARBA" id="ARBA00022490"/>
    </source>
</evidence>
<name>A0A3Q2PLV5_FUNHE</name>
<keyword evidence="6" id="KW-0132">Cell division</keyword>
<reference evidence="14" key="1">
    <citation type="submission" date="2025-08" db="UniProtKB">
        <authorList>
            <consortium name="Ensembl"/>
        </authorList>
    </citation>
    <scope>IDENTIFICATION</scope>
</reference>
<comment type="similarity">
    <text evidence="3">Belongs to the SKA3 family.</text>
</comment>
<keyword evidence="12" id="KW-0137">Centromere</keyword>
<evidence type="ECO:0000256" key="8">
    <source>
        <dbReference type="ARBA" id="ARBA00022776"/>
    </source>
</evidence>
<evidence type="ECO:0000256" key="13">
    <source>
        <dbReference type="SAM" id="MobiDB-lite"/>
    </source>
</evidence>
<dbReference type="GO" id="GO:0000940">
    <property type="term" value="C:outer kinetochore"/>
    <property type="evidence" value="ECO:0007669"/>
    <property type="project" value="InterPro"/>
</dbReference>
<evidence type="ECO:0000256" key="12">
    <source>
        <dbReference type="ARBA" id="ARBA00023328"/>
    </source>
</evidence>
<keyword evidence="15" id="KW-1185">Reference proteome</keyword>
<dbReference type="GeneTree" id="ENSGT00500000045005"/>
<dbReference type="GO" id="GO:0005876">
    <property type="term" value="C:spindle microtubule"/>
    <property type="evidence" value="ECO:0007669"/>
    <property type="project" value="TreeGrafter"/>
</dbReference>
<sequence length="515" mass="57779">MESTKEFFSKLRKLAVTVETETERLQRAFENRGNEDSDSGQGGNNISLAQLLEELAEQKQQENEVSSFLKAYREMELKVSEDIHAIRTHLEKYGYRAPVCSASDATGPEAEEDETSTAAEEDANQEEDERGGSTPPSKLEQPVPDVLRTPHLSDFGLSELHLKRVVSGAEWCPEVPPMPEIRLPQPSLQTPPLPPTAMTPKRALWMDDDELQMPQMHDFGISGHTLCLNNDFTMDLLRKRDLQTEWNFSDAKHIHKTYWIPLYVFFLPAADSLESPELPLLCTQGFTTNKSRRDDLPSRDAREPEPPCHANLPTTPEVPAFQNPYLNRLVSTNKVKGSRICNSPHIFQLQTSPGIGTNGSKRPWEYNVPQMSSFDLESPEMPNLESRSGRTLQAGQKDKAGKDGASSLCSLDLDGATQELRFGTPRIRRNYQEPSTPKMPDLSSITQDIFKVRVASFPRESSVGTMASECVLCLKQLQRLTLVDGRLEASVCTDDRQLNSAQMVSSRYTDSAYRC</sequence>
<dbReference type="AlphaFoldDB" id="A0A3Q2PLV5"/>
<dbReference type="Proteomes" id="UP000265000">
    <property type="component" value="Unplaced"/>
</dbReference>
<keyword evidence="10" id="KW-0206">Cytoskeleton</keyword>
<evidence type="ECO:0000313" key="15">
    <source>
        <dbReference type="Proteomes" id="UP000265000"/>
    </source>
</evidence>
<keyword evidence="4" id="KW-0158">Chromosome</keyword>
<evidence type="ECO:0000256" key="9">
    <source>
        <dbReference type="ARBA" id="ARBA00022838"/>
    </source>
</evidence>
<evidence type="ECO:0000256" key="2">
    <source>
        <dbReference type="ARBA" id="ARBA00004629"/>
    </source>
</evidence>
<dbReference type="PANTHER" id="PTHR48118">
    <property type="entry name" value="SPINDLE AND KINETOCHORE-ASSOCIATED PROTEIN 3"/>
    <property type="match status" value="1"/>
</dbReference>